<protein>
    <submittedName>
        <fullName evidence="1">Uncharacterized protein</fullName>
    </submittedName>
</protein>
<reference evidence="1 2" key="1">
    <citation type="journal article" date="2013" name="Int. J. Syst. Evol. Microbiol.">
        <title>Kordia antarctica sp. nov., isolated from Antarctic seawater.</title>
        <authorList>
            <person name="Baek K."/>
            <person name="Choi A."/>
            <person name="Kang I."/>
            <person name="Lee K."/>
            <person name="Cho J.C."/>
        </authorList>
    </citation>
    <scope>NUCLEOTIDE SEQUENCE [LARGE SCALE GENOMIC DNA]</scope>
    <source>
        <strain evidence="1 2">IMCC3317</strain>
    </source>
</reference>
<dbReference type="KEGG" id="kan:IMCC3317_23600"/>
<organism evidence="1 2">
    <name type="scientific">Kordia antarctica</name>
    <dbReference type="NCBI Taxonomy" id="1218801"/>
    <lineage>
        <taxon>Bacteria</taxon>
        <taxon>Pseudomonadati</taxon>
        <taxon>Bacteroidota</taxon>
        <taxon>Flavobacteriia</taxon>
        <taxon>Flavobacteriales</taxon>
        <taxon>Flavobacteriaceae</taxon>
        <taxon>Kordia</taxon>
    </lineage>
</organism>
<keyword evidence="2" id="KW-1185">Reference proteome</keyword>
<evidence type="ECO:0000313" key="2">
    <source>
        <dbReference type="Proteomes" id="UP000464657"/>
    </source>
</evidence>
<proteinExistence type="predicted"/>
<sequence>MGRKNREIQLILSCVSENEMYIQKLDLFLIIIFMKMKV</sequence>
<accession>A0A7L4ZKN1</accession>
<dbReference type="AlphaFoldDB" id="A0A7L4ZKN1"/>
<dbReference type="Proteomes" id="UP000464657">
    <property type="component" value="Chromosome"/>
</dbReference>
<dbReference type="EMBL" id="CP019288">
    <property type="protein sequence ID" value="QHI36989.1"/>
    <property type="molecule type" value="Genomic_DNA"/>
</dbReference>
<name>A0A7L4ZKN1_9FLAO</name>
<gene>
    <name evidence="1" type="ORF">IMCC3317_23600</name>
</gene>
<evidence type="ECO:0000313" key="1">
    <source>
        <dbReference type="EMBL" id="QHI36989.1"/>
    </source>
</evidence>